<proteinExistence type="predicted"/>
<feature type="coiled-coil region" evidence="1">
    <location>
        <begin position="36"/>
        <end position="67"/>
    </location>
</feature>
<name>A0A1I7YC80_9BILA</name>
<evidence type="ECO:0000256" key="1">
    <source>
        <dbReference type="SAM" id="Coils"/>
    </source>
</evidence>
<dbReference type="AlphaFoldDB" id="A0A1I7YC80"/>
<protein>
    <submittedName>
        <fullName evidence="3">Uncharacterized protein</fullName>
    </submittedName>
</protein>
<evidence type="ECO:0000313" key="2">
    <source>
        <dbReference type="Proteomes" id="UP000095287"/>
    </source>
</evidence>
<keyword evidence="1" id="KW-0175">Coiled coil</keyword>
<keyword evidence="2" id="KW-1185">Reference proteome</keyword>
<sequence length="72" mass="8729">MVIRERRRRRRHQHLSRRLLEAVDLLEAIISHHHIIREQMELLQVLINQLQAANAAQLQQMEEVEQRVPDHQ</sequence>
<evidence type="ECO:0000313" key="3">
    <source>
        <dbReference type="WBParaSite" id="L893_g14650.t1"/>
    </source>
</evidence>
<accession>A0A1I7YC80</accession>
<dbReference type="Proteomes" id="UP000095287">
    <property type="component" value="Unplaced"/>
</dbReference>
<reference evidence="3" key="1">
    <citation type="submission" date="2016-11" db="UniProtKB">
        <authorList>
            <consortium name="WormBaseParasite"/>
        </authorList>
    </citation>
    <scope>IDENTIFICATION</scope>
</reference>
<dbReference type="WBParaSite" id="L893_g14650.t1">
    <property type="protein sequence ID" value="L893_g14650.t1"/>
    <property type="gene ID" value="L893_g14650"/>
</dbReference>
<organism evidence="2 3">
    <name type="scientific">Steinernema glaseri</name>
    <dbReference type="NCBI Taxonomy" id="37863"/>
    <lineage>
        <taxon>Eukaryota</taxon>
        <taxon>Metazoa</taxon>
        <taxon>Ecdysozoa</taxon>
        <taxon>Nematoda</taxon>
        <taxon>Chromadorea</taxon>
        <taxon>Rhabditida</taxon>
        <taxon>Tylenchina</taxon>
        <taxon>Panagrolaimomorpha</taxon>
        <taxon>Strongyloidoidea</taxon>
        <taxon>Steinernematidae</taxon>
        <taxon>Steinernema</taxon>
    </lineage>
</organism>